<name>A0A7K3M9H0_9ACTN</name>
<dbReference type="EMBL" id="WLZY01000009">
    <property type="protein sequence ID" value="NDL59939.1"/>
    <property type="molecule type" value="Genomic_DNA"/>
</dbReference>
<dbReference type="Pfam" id="PF08666">
    <property type="entry name" value="SAF"/>
    <property type="match status" value="1"/>
</dbReference>
<evidence type="ECO:0000256" key="1">
    <source>
        <dbReference type="ARBA" id="ARBA00010986"/>
    </source>
</evidence>
<evidence type="ECO:0000313" key="5">
    <source>
        <dbReference type="Proteomes" id="UP000460435"/>
    </source>
</evidence>
<accession>A0A7K3M9H0</accession>
<dbReference type="Gene3D" id="2.30.130.110">
    <property type="match status" value="1"/>
</dbReference>
<dbReference type="InterPro" id="IPR044144">
    <property type="entry name" value="SAF_UxaA/GarD"/>
</dbReference>
<dbReference type="GO" id="GO:0016829">
    <property type="term" value="F:lyase activity"/>
    <property type="evidence" value="ECO:0007669"/>
    <property type="project" value="UniProtKB-KW"/>
</dbReference>
<evidence type="ECO:0000259" key="3">
    <source>
        <dbReference type="SMART" id="SM00858"/>
    </source>
</evidence>
<dbReference type="Proteomes" id="UP000460435">
    <property type="component" value="Unassembled WGS sequence"/>
</dbReference>
<comment type="caution">
    <text evidence="4">The sequence shown here is derived from an EMBL/GenBank/DDBJ whole genome shotgun (WGS) entry which is preliminary data.</text>
</comment>
<comment type="similarity">
    <text evidence="1">Belongs to the UxaA family.</text>
</comment>
<dbReference type="RefSeq" id="WP_162452651.1">
    <property type="nucleotide sequence ID" value="NZ_WLZY01000009.1"/>
</dbReference>
<keyword evidence="2" id="KW-0456">Lyase</keyword>
<proteinExistence type="inferred from homology"/>
<dbReference type="AlphaFoldDB" id="A0A7K3M9H0"/>
<dbReference type="PANTHER" id="PTHR30536:SF5">
    <property type="entry name" value="ALTRONATE DEHYDRATASE"/>
    <property type="match status" value="1"/>
</dbReference>
<sequence length="506" mass="52254">MPAGPRLLRLRPDDSVVVTLDGLGPGVAVPVPDSGGGPVVTREAVPPGHKIAAVPIADGAPIHKYGQVIGYATRAIQAGEHVHVHNVGFADTENSAVTTGTVPAPEPVQPETFQGIVRADGRVATRNYVGIITSVNCSATVAKLVAERVRMSGMLAAHPSVDGVVAITHQTGCGLASDGAGLELLKRTLSGYAKHPNFGGLVVVGLGCEVNQIAELELPTTTPIRSMTIQDAGGTAAAVRAGVEGVESLLAMMDIEREPVPASKLILGLECGGSDGHSGITANPALGVAADLLVAQGGTAVLGETPEIYGAEHLLAQRAVDDDVAARLLDRIAWWREYTAKHGGSLDNNPSPGNKEGGISTILEKSLGAVAKAGSTPLRDVRLFAEPVTAKGLVFMDTPGYDPVSVTGMVAGGANVVCFTTGRGSVYGCKPVPSLKLATNSEMYRRMSEDMDINCGVIADGELTVEQMGRQIFERILATASGEQTASEVLGFGDEEFAPWQLGAVM</sequence>
<dbReference type="InterPro" id="IPR013974">
    <property type="entry name" value="SAF"/>
</dbReference>
<evidence type="ECO:0000313" key="4">
    <source>
        <dbReference type="EMBL" id="NDL59939.1"/>
    </source>
</evidence>
<feature type="domain" description="SAF" evidence="3">
    <location>
        <begin position="14"/>
        <end position="88"/>
    </location>
</feature>
<dbReference type="Pfam" id="PF20629">
    <property type="entry name" value="GD_AH_C"/>
    <property type="match status" value="1"/>
</dbReference>
<organism evidence="4 5">
    <name type="scientific">Phytoactinopolyspora mesophila</name>
    <dbReference type="NCBI Taxonomy" id="2650750"/>
    <lineage>
        <taxon>Bacteria</taxon>
        <taxon>Bacillati</taxon>
        <taxon>Actinomycetota</taxon>
        <taxon>Actinomycetes</taxon>
        <taxon>Jiangellales</taxon>
        <taxon>Jiangellaceae</taxon>
        <taxon>Phytoactinopolyspora</taxon>
    </lineage>
</organism>
<reference evidence="4 5" key="1">
    <citation type="submission" date="2019-11" db="EMBL/GenBank/DDBJ databases">
        <authorList>
            <person name="Li X.-J."/>
            <person name="Feng X.-M."/>
        </authorList>
    </citation>
    <scope>NUCLEOTIDE SEQUENCE [LARGE SCALE GENOMIC DNA]</scope>
    <source>
        <strain evidence="4 5">XMNu-373</strain>
    </source>
</reference>
<dbReference type="InterPro" id="IPR048332">
    <property type="entry name" value="GD_AH_C"/>
</dbReference>
<gene>
    <name evidence="4" type="ORF">F7O44_22955</name>
</gene>
<dbReference type="InterPro" id="IPR052172">
    <property type="entry name" value="UxaA_altronate/galactarate_dh"/>
</dbReference>
<keyword evidence="5" id="KW-1185">Reference proteome</keyword>
<dbReference type="InterPro" id="IPR007392">
    <property type="entry name" value="GD_AH_second"/>
</dbReference>
<protein>
    <submittedName>
        <fullName evidence="4">Altronate dehydratase</fullName>
    </submittedName>
</protein>
<dbReference type="SMART" id="SM00858">
    <property type="entry name" value="SAF"/>
    <property type="match status" value="1"/>
</dbReference>
<dbReference type="CDD" id="cd11613">
    <property type="entry name" value="SAF_AH_GD"/>
    <property type="match status" value="1"/>
</dbReference>
<dbReference type="PANTHER" id="PTHR30536">
    <property type="entry name" value="ALTRONATE/GALACTARATE DEHYDRATASE"/>
    <property type="match status" value="1"/>
</dbReference>
<dbReference type="Pfam" id="PF04295">
    <property type="entry name" value="GD_AH_second"/>
    <property type="match status" value="1"/>
</dbReference>
<dbReference type="GO" id="GO:0019698">
    <property type="term" value="P:D-galacturonate catabolic process"/>
    <property type="evidence" value="ECO:0007669"/>
    <property type="project" value="TreeGrafter"/>
</dbReference>
<evidence type="ECO:0000256" key="2">
    <source>
        <dbReference type="ARBA" id="ARBA00023239"/>
    </source>
</evidence>